<dbReference type="EMBL" id="POTM01000069">
    <property type="protein sequence ID" value="TLH58312.1"/>
    <property type="molecule type" value="Genomic_DNA"/>
</dbReference>
<gene>
    <name evidence="1" type="ORF">C1S79_27875</name>
</gene>
<sequence>MAKLWQRSDMLGGPYLIATAAETGEKFIQVGAETAYKVPGFPHCMSKSEMEAHHLDRYRHDYLTQRGAFPFDSVVIGNDPPDFVVTGPDGEWGLDCVVFADSSRRRAAAMMRRFRRSLQQSVGSRNFTGIQGCQLAVRFSDSMDALPPKVSDQDAVIESLLDAMATCRYDREAWAQLNAEIADDPDRLLRHWPDLGDQVSLPNGAGFYANVICSESESHLLPSGLGFEIALDMHTCDLVSELLVRLTKLVTDHDKPCNQQLLITAGGPDKDACCYPEEETTARFLLEENPDFQPGGKGLEVKHLRQIAIHSWSSQTIVDLPLTTIGQ</sequence>
<organism evidence="1 2">
    <name type="scientific">Mycolicibacterium phocaicum</name>
    <dbReference type="NCBI Taxonomy" id="319706"/>
    <lineage>
        <taxon>Bacteria</taxon>
        <taxon>Bacillati</taxon>
        <taxon>Actinomycetota</taxon>
        <taxon>Actinomycetes</taxon>
        <taxon>Mycobacteriales</taxon>
        <taxon>Mycobacteriaceae</taxon>
        <taxon>Mycolicibacterium</taxon>
    </lineage>
</organism>
<dbReference type="RefSeq" id="WP_138251344.1">
    <property type="nucleotide sequence ID" value="NZ_AP022616.1"/>
</dbReference>
<name>A0AA94RA27_9MYCO</name>
<comment type="caution">
    <text evidence="1">The sequence shown here is derived from an EMBL/GenBank/DDBJ whole genome shotgun (WGS) entry which is preliminary data.</text>
</comment>
<evidence type="ECO:0000313" key="2">
    <source>
        <dbReference type="Proteomes" id="UP000309984"/>
    </source>
</evidence>
<evidence type="ECO:0000313" key="1">
    <source>
        <dbReference type="EMBL" id="TLH58312.1"/>
    </source>
</evidence>
<dbReference type="AlphaFoldDB" id="A0AA94RA27"/>
<proteinExistence type="predicted"/>
<accession>A0AA94RA27</accession>
<dbReference type="Proteomes" id="UP000309984">
    <property type="component" value="Unassembled WGS sequence"/>
</dbReference>
<reference evidence="1 2" key="1">
    <citation type="submission" date="2018-01" db="EMBL/GenBank/DDBJ databases">
        <title>Comparative genomics of Mycobacterium mucogenicum and Mycobacterium neoaurum clade members emphasizing tRNA and non-coding RNA.</title>
        <authorList>
            <person name="Behra P.R.K."/>
            <person name="Pettersson B.M.F."/>
            <person name="Das S."/>
            <person name="Dasgupta S."/>
            <person name="Kirsebom L.A."/>
        </authorList>
    </citation>
    <scope>NUCLEOTIDE SEQUENCE [LARGE SCALE GENOMIC DNA]</scope>
    <source>
        <strain evidence="1 2">DSM 45104</strain>
    </source>
</reference>
<protein>
    <submittedName>
        <fullName evidence="1">Uncharacterized protein</fullName>
    </submittedName>
</protein>
<keyword evidence="2" id="KW-1185">Reference proteome</keyword>